<reference evidence="2" key="1">
    <citation type="journal article" date="2015" name="Nature">
        <title>Complex archaea that bridge the gap between prokaryotes and eukaryotes.</title>
        <authorList>
            <person name="Spang A."/>
            <person name="Saw J.H."/>
            <person name="Jorgensen S.L."/>
            <person name="Zaremba-Niedzwiedzka K."/>
            <person name="Martijn J."/>
            <person name="Lind A.E."/>
            <person name="van Eijk R."/>
            <person name="Schleper C."/>
            <person name="Guy L."/>
            <person name="Ettema T.J."/>
        </authorList>
    </citation>
    <scope>NUCLEOTIDE SEQUENCE</scope>
</reference>
<proteinExistence type="predicted"/>
<accession>A0A0F9WMC4</accession>
<evidence type="ECO:0000313" key="2">
    <source>
        <dbReference type="EMBL" id="KKN87241.1"/>
    </source>
</evidence>
<gene>
    <name evidence="2" type="ORF">LCGC14_0260870</name>
</gene>
<organism evidence="2">
    <name type="scientific">marine sediment metagenome</name>
    <dbReference type="NCBI Taxonomy" id="412755"/>
    <lineage>
        <taxon>unclassified sequences</taxon>
        <taxon>metagenomes</taxon>
        <taxon>ecological metagenomes</taxon>
    </lineage>
</organism>
<protein>
    <submittedName>
        <fullName evidence="2">Uncharacterized protein</fullName>
    </submittedName>
</protein>
<sequence length="135" mass="15913">MSENRSKLHRLERLMKVQGQKRLLEEWRLGHLRKERNEIDRSDSELLGSLGTTSELHGLFIEAKVRNLRRNEAARRVNLERQTETEKKIQSTRRSEKGVEKLRDETRRSTVVEDEAKDLEVGVDGFLARKRTSFE</sequence>
<dbReference type="EMBL" id="LAZR01000140">
    <property type="protein sequence ID" value="KKN87241.1"/>
    <property type="molecule type" value="Genomic_DNA"/>
</dbReference>
<feature type="region of interest" description="Disordered" evidence="1">
    <location>
        <begin position="81"/>
        <end position="107"/>
    </location>
</feature>
<dbReference type="AlphaFoldDB" id="A0A0F9WMC4"/>
<comment type="caution">
    <text evidence="2">The sequence shown here is derived from an EMBL/GenBank/DDBJ whole genome shotgun (WGS) entry which is preliminary data.</text>
</comment>
<evidence type="ECO:0000256" key="1">
    <source>
        <dbReference type="SAM" id="MobiDB-lite"/>
    </source>
</evidence>
<name>A0A0F9WMC4_9ZZZZ</name>